<keyword evidence="3" id="KW-1185">Reference proteome</keyword>
<sequence>MNITNLYTLALSLKDAEAELEKINRELETSVDEGLSTGEIITVWQTDLNDHSLQTLASDLNHLTFTNNFLFDVSLFNPEDTWFEVESNYDVGVLPSNKLLVKSYKLYSPQENQSIRKVLLDKRDSLVTMCADLEKQIKEMVNV</sequence>
<reference evidence="2 3" key="1">
    <citation type="submission" date="2015-05" db="EMBL/GenBank/DDBJ databases">
        <authorList>
            <person name="Wang D.B."/>
            <person name="Wang M."/>
        </authorList>
    </citation>
    <scope>NUCLEOTIDE SEQUENCE [LARGE SCALE GENOMIC DNA]</scope>
</reference>
<dbReference type="Proteomes" id="UP000202763">
    <property type="component" value="Segment"/>
</dbReference>
<dbReference type="RefSeq" id="YP_009225631.1">
    <property type="nucleotide sequence ID" value="NC_029094.1"/>
</dbReference>
<feature type="coiled-coil region" evidence="1">
    <location>
        <begin position="6"/>
        <end position="33"/>
    </location>
</feature>
<evidence type="ECO:0000313" key="2">
    <source>
        <dbReference type="EMBL" id="AKO61098.1"/>
    </source>
</evidence>
<dbReference type="EMBL" id="KR534323">
    <property type="protein sequence ID" value="AKO61098.1"/>
    <property type="molecule type" value="Genomic_DNA"/>
</dbReference>
<dbReference type="KEGG" id="vg:26796692"/>
<organism evidence="2 3">
    <name type="scientific">Pseudoalteromonas phage H101</name>
    <dbReference type="NCBI Taxonomy" id="1654919"/>
    <lineage>
        <taxon>Viruses</taxon>
        <taxon>Duplodnaviria</taxon>
        <taxon>Heunggongvirae</taxon>
        <taxon>Uroviricota</taxon>
        <taxon>Caudoviricetes</taxon>
        <taxon>Shandongvirus</taxon>
        <taxon>Shandongvirus H101</taxon>
    </lineage>
</organism>
<proteinExistence type="predicted"/>
<protein>
    <submittedName>
        <fullName evidence="2">Uncharacterized protein</fullName>
    </submittedName>
</protein>
<keyword evidence="1" id="KW-0175">Coiled coil</keyword>
<name>A0A0H4IS37_9CAUD</name>
<evidence type="ECO:0000313" key="3">
    <source>
        <dbReference type="Proteomes" id="UP000202763"/>
    </source>
</evidence>
<dbReference type="GeneID" id="26796692"/>
<accession>A0A0H4IS37</accession>
<evidence type="ECO:0000256" key="1">
    <source>
        <dbReference type="SAM" id="Coils"/>
    </source>
</evidence>